<evidence type="ECO:0000313" key="1">
    <source>
        <dbReference type="EMBL" id="KKN68345.1"/>
    </source>
</evidence>
<reference evidence="1" key="1">
    <citation type="journal article" date="2015" name="Nature">
        <title>Complex archaea that bridge the gap between prokaryotes and eukaryotes.</title>
        <authorList>
            <person name="Spang A."/>
            <person name="Saw J.H."/>
            <person name="Jorgensen S.L."/>
            <person name="Zaremba-Niedzwiedzka K."/>
            <person name="Martijn J."/>
            <person name="Lind A.E."/>
            <person name="van Eijk R."/>
            <person name="Schleper C."/>
            <person name="Guy L."/>
            <person name="Ettema T.J."/>
        </authorList>
    </citation>
    <scope>NUCLEOTIDE SEQUENCE</scope>
</reference>
<dbReference type="EMBL" id="LAZR01000451">
    <property type="protein sequence ID" value="KKN68345.1"/>
    <property type="molecule type" value="Genomic_DNA"/>
</dbReference>
<proteinExistence type="predicted"/>
<gene>
    <name evidence="1" type="ORF">LCGC14_0452210</name>
</gene>
<organism evidence="1">
    <name type="scientific">marine sediment metagenome</name>
    <dbReference type="NCBI Taxonomy" id="412755"/>
    <lineage>
        <taxon>unclassified sequences</taxon>
        <taxon>metagenomes</taxon>
        <taxon>ecological metagenomes</taxon>
    </lineage>
</organism>
<accession>A0A0F9SHG8</accession>
<comment type="caution">
    <text evidence="1">The sequence shown here is derived from an EMBL/GenBank/DDBJ whole genome shotgun (WGS) entry which is preliminary data.</text>
</comment>
<name>A0A0F9SHG8_9ZZZZ</name>
<sequence>MRFCKNCGHEATLKSDTKDIRYICENCGRAEKVKEMKLDKIYAYIAMDNQGNEAIVAASIGEIIMPLVMGDRLRVESYREIALEVGRTENVPIRLVEFTKRSDIERVY</sequence>
<dbReference type="AlphaFoldDB" id="A0A0F9SHG8"/>
<protein>
    <submittedName>
        <fullName evidence="1">Uncharacterized protein</fullName>
    </submittedName>
</protein>